<dbReference type="PROSITE" id="PS50878">
    <property type="entry name" value="RT_POL"/>
    <property type="match status" value="1"/>
</dbReference>
<keyword evidence="3" id="KW-1185">Reference proteome</keyword>
<dbReference type="PANTHER" id="PTHR19446">
    <property type="entry name" value="REVERSE TRANSCRIPTASES"/>
    <property type="match status" value="1"/>
</dbReference>
<protein>
    <recommendedName>
        <fullName evidence="1">Reverse transcriptase domain-containing protein</fullName>
    </recommendedName>
</protein>
<evidence type="ECO:0000313" key="2">
    <source>
        <dbReference type="EMBL" id="CAF0851586.1"/>
    </source>
</evidence>
<dbReference type="OrthoDB" id="10014409at2759"/>
<proteinExistence type="predicted"/>
<evidence type="ECO:0000259" key="1">
    <source>
        <dbReference type="PROSITE" id="PS50878"/>
    </source>
</evidence>
<name>A0A813W244_9BILA</name>
<reference evidence="2" key="1">
    <citation type="submission" date="2021-02" db="EMBL/GenBank/DDBJ databases">
        <authorList>
            <person name="Nowell W R."/>
        </authorList>
    </citation>
    <scope>NUCLEOTIDE SEQUENCE</scope>
    <source>
        <strain evidence="2">Ploen Becks lab</strain>
    </source>
</reference>
<feature type="domain" description="Reverse transcriptase" evidence="1">
    <location>
        <begin position="124"/>
        <end position="248"/>
    </location>
</feature>
<comment type="caution">
    <text evidence="2">The sequence shown here is derived from an EMBL/GenBank/DDBJ whole genome shotgun (WGS) entry which is preliminary data.</text>
</comment>
<evidence type="ECO:0000313" key="3">
    <source>
        <dbReference type="Proteomes" id="UP000663879"/>
    </source>
</evidence>
<gene>
    <name evidence="2" type="ORF">OXX778_LOCUS8979</name>
</gene>
<sequence>MRNLKKEKLWSIISRFKQNNNKIYKVENKEMNVQNFANFYEDLFSHKKKPNNFEQEKIKIEVKDYYESLINLNSEFLISTENIKNIISKLSKGKSAGFDNITNEFFIYGLNSNLQCVLYYFFNLAISFGYLPDNFNISLVTSIPKKGNLNSPSDYRPISVSSTFSVIFESILLSNMECFNDIHSNQFGNRKKSSCKQAHFLVNETINYYTQGGSKLHLVSLDATKAFDKLGRDGLFFKLIGKIPKELW</sequence>
<dbReference type="Proteomes" id="UP000663879">
    <property type="component" value="Unassembled WGS sequence"/>
</dbReference>
<accession>A0A813W244</accession>
<dbReference type="AlphaFoldDB" id="A0A813W244"/>
<dbReference type="Pfam" id="PF00078">
    <property type="entry name" value="RVT_1"/>
    <property type="match status" value="1"/>
</dbReference>
<dbReference type="InterPro" id="IPR000477">
    <property type="entry name" value="RT_dom"/>
</dbReference>
<organism evidence="2 3">
    <name type="scientific">Brachionus calyciflorus</name>
    <dbReference type="NCBI Taxonomy" id="104777"/>
    <lineage>
        <taxon>Eukaryota</taxon>
        <taxon>Metazoa</taxon>
        <taxon>Spiralia</taxon>
        <taxon>Gnathifera</taxon>
        <taxon>Rotifera</taxon>
        <taxon>Eurotatoria</taxon>
        <taxon>Monogononta</taxon>
        <taxon>Pseudotrocha</taxon>
        <taxon>Ploima</taxon>
        <taxon>Brachionidae</taxon>
        <taxon>Brachionus</taxon>
    </lineage>
</organism>
<dbReference type="EMBL" id="CAJNOC010001286">
    <property type="protein sequence ID" value="CAF0851586.1"/>
    <property type="molecule type" value="Genomic_DNA"/>
</dbReference>